<feature type="compositionally biased region" description="Pro residues" evidence="1">
    <location>
        <begin position="76"/>
        <end position="85"/>
    </location>
</feature>
<evidence type="ECO:0000313" key="3">
    <source>
        <dbReference type="EMBL" id="KAG6677957.1"/>
    </source>
</evidence>
<feature type="region of interest" description="Disordered" evidence="1">
    <location>
        <begin position="1"/>
        <end position="180"/>
    </location>
</feature>
<dbReference type="Proteomes" id="UP000811246">
    <property type="component" value="Chromosome 14"/>
</dbReference>
<gene>
    <name evidence="2" type="ORF">CIPAW_14G052400</name>
    <name evidence="3" type="ORF">I3842_14G054900</name>
</gene>
<dbReference type="PANTHER" id="PTHR33257">
    <property type="entry name" value="OS05G0165500 PROTEIN"/>
    <property type="match status" value="1"/>
</dbReference>
<accession>A0A8T1NGZ4</accession>
<proteinExistence type="predicted"/>
<sequence length="220" mass="24218">MPTATCSDFPPKSPQTKQKEGRFFSKLHPTTTKFSKPKSLEDYHGGESASASVPFMWESRPGTPKVKYLNKEATPTLPPLTPPPSYYSSSPTKRPATRKNSRPCTLLHAIFPKRNNASKPRLPSLSPASSSNSSSSSSSFASSPISRSYSVPSSSLTTASNPRQRDRMPNPRLYFDPRLDEEVQEDELPSVPASCFSLGVNDRSRGCYASVIKELLRDCK</sequence>
<protein>
    <submittedName>
        <fullName evidence="2">Uncharacterized protein</fullName>
    </submittedName>
</protein>
<dbReference type="Proteomes" id="UP000811609">
    <property type="component" value="Chromosome 14"/>
</dbReference>
<evidence type="ECO:0000313" key="2">
    <source>
        <dbReference type="EMBL" id="KAG6628998.1"/>
    </source>
</evidence>
<dbReference type="EMBL" id="CM031822">
    <property type="protein sequence ID" value="KAG6628998.1"/>
    <property type="molecule type" value="Genomic_DNA"/>
</dbReference>
<reference evidence="2" key="1">
    <citation type="submission" date="2020-12" db="EMBL/GenBank/DDBJ databases">
        <title>WGS assembly of Carya illinoinensis cv. Pawnee.</title>
        <authorList>
            <person name="Platts A."/>
            <person name="Shu S."/>
            <person name="Wright S."/>
            <person name="Barry K."/>
            <person name="Edger P."/>
            <person name="Pires J.C."/>
            <person name="Schmutz J."/>
        </authorList>
    </citation>
    <scope>NUCLEOTIDE SEQUENCE</scope>
    <source>
        <tissue evidence="2">Leaf</tissue>
    </source>
</reference>
<comment type="caution">
    <text evidence="2">The sequence shown here is derived from an EMBL/GenBank/DDBJ whole genome shotgun (WGS) entry which is preliminary data.</text>
</comment>
<reference evidence="3" key="2">
    <citation type="submission" date="2021-01" db="EMBL/GenBank/DDBJ databases">
        <authorList>
            <person name="Lovell J.T."/>
            <person name="Bentley N."/>
            <person name="Bhattarai G."/>
            <person name="Jenkins J.W."/>
            <person name="Sreedasyam A."/>
            <person name="Alarcon Y."/>
            <person name="Bock C."/>
            <person name="Boston L."/>
            <person name="Carlson J."/>
            <person name="Cervantes K."/>
            <person name="Clermont K."/>
            <person name="Krom N."/>
            <person name="Kubenka K."/>
            <person name="Mamidi S."/>
            <person name="Mattison C."/>
            <person name="Monteros M."/>
            <person name="Pisani C."/>
            <person name="Plott C."/>
            <person name="Rajasekar S."/>
            <person name="Rhein H.S."/>
            <person name="Rohla C."/>
            <person name="Song M."/>
            <person name="Hilaire R.S."/>
            <person name="Shu S."/>
            <person name="Wells L."/>
            <person name="Wang X."/>
            <person name="Webber J."/>
            <person name="Heerema R.J."/>
            <person name="Klein P."/>
            <person name="Conner P."/>
            <person name="Grauke L."/>
            <person name="Grimwood J."/>
            <person name="Schmutz J."/>
            <person name="Randall J.J."/>
        </authorList>
    </citation>
    <scope>NUCLEOTIDE SEQUENCE</scope>
    <source>
        <tissue evidence="3">Leaf</tissue>
    </source>
</reference>
<dbReference type="EMBL" id="CM031838">
    <property type="protein sequence ID" value="KAG6677957.1"/>
    <property type="molecule type" value="Genomic_DNA"/>
</dbReference>
<feature type="compositionally biased region" description="Basic and acidic residues" evidence="1">
    <location>
        <begin position="163"/>
        <end position="180"/>
    </location>
</feature>
<name>A0A8T1NGZ4_CARIL</name>
<dbReference type="PANTHER" id="PTHR33257:SF46">
    <property type="entry name" value="OVATE FAMILY PROTEIN"/>
    <property type="match status" value="1"/>
</dbReference>
<organism evidence="2 4">
    <name type="scientific">Carya illinoinensis</name>
    <name type="common">Pecan</name>
    <dbReference type="NCBI Taxonomy" id="32201"/>
    <lineage>
        <taxon>Eukaryota</taxon>
        <taxon>Viridiplantae</taxon>
        <taxon>Streptophyta</taxon>
        <taxon>Embryophyta</taxon>
        <taxon>Tracheophyta</taxon>
        <taxon>Spermatophyta</taxon>
        <taxon>Magnoliopsida</taxon>
        <taxon>eudicotyledons</taxon>
        <taxon>Gunneridae</taxon>
        <taxon>Pentapetalae</taxon>
        <taxon>rosids</taxon>
        <taxon>fabids</taxon>
        <taxon>Fagales</taxon>
        <taxon>Juglandaceae</taxon>
        <taxon>Carya</taxon>
    </lineage>
</organism>
<feature type="compositionally biased region" description="Low complexity" evidence="1">
    <location>
        <begin position="118"/>
        <end position="160"/>
    </location>
</feature>
<evidence type="ECO:0000256" key="1">
    <source>
        <dbReference type="SAM" id="MobiDB-lite"/>
    </source>
</evidence>
<dbReference type="AlphaFoldDB" id="A0A8T1NGZ4"/>
<keyword evidence="4" id="KW-1185">Reference proteome</keyword>
<dbReference type="OrthoDB" id="1741718at2759"/>
<evidence type="ECO:0000313" key="4">
    <source>
        <dbReference type="Proteomes" id="UP000811609"/>
    </source>
</evidence>